<keyword evidence="16 21" id="KW-0472">Membrane</keyword>
<dbReference type="PANTHER" id="PTHR14083">
    <property type="entry name" value="YIP1 INTERACTING FACTOR HOMOLOG YIF1 PROTEIN"/>
    <property type="match status" value="1"/>
</dbReference>
<evidence type="ECO:0000256" key="8">
    <source>
        <dbReference type="ARBA" id="ARBA00022801"/>
    </source>
</evidence>
<evidence type="ECO:0000313" key="25">
    <source>
        <dbReference type="Proteomes" id="UP000327493"/>
    </source>
</evidence>
<keyword evidence="5" id="KW-0813">Transport</keyword>
<evidence type="ECO:0000256" key="3">
    <source>
        <dbReference type="ARBA" id="ARBA00004653"/>
    </source>
</evidence>
<comment type="similarity">
    <text evidence="4">Belongs to the YIF1 family.</text>
</comment>
<feature type="transmembrane region" description="Helical" evidence="21">
    <location>
        <begin position="1067"/>
        <end position="1085"/>
    </location>
</feature>
<keyword evidence="13" id="KW-0333">Golgi apparatus</keyword>
<feature type="transmembrane region" description="Helical" evidence="21">
    <location>
        <begin position="177"/>
        <end position="203"/>
    </location>
</feature>
<feature type="region of interest" description="Disordered" evidence="20">
    <location>
        <begin position="1"/>
        <end position="24"/>
    </location>
</feature>
<dbReference type="Pfam" id="PF02263">
    <property type="entry name" value="GBP"/>
    <property type="match status" value="1"/>
</dbReference>
<dbReference type="InterPro" id="IPR036543">
    <property type="entry name" value="Guanylate-bd_C_sf"/>
</dbReference>
<dbReference type="GO" id="GO:0000139">
    <property type="term" value="C:Golgi membrane"/>
    <property type="evidence" value="ECO:0007669"/>
    <property type="project" value="UniProtKB-SubCell"/>
</dbReference>
<evidence type="ECO:0000256" key="16">
    <source>
        <dbReference type="ARBA" id="ARBA00023136"/>
    </source>
</evidence>
<evidence type="ECO:0000256" key="12">
    <source>
        <dbReference type="ARBA" id="ARBA00022989"/>
    </source>
</evidence>
<comment type="subcellular location">
    <subcellularLocation>
        <location evidence="2">Endoplasmic reticulum membrane</location>
        <topology evidence="2">Multi-pass membrane protein</topology>
    </subcellularLocation>
    <subcellularLocation>
        <location evidence="3">Golgi apparatus membrane</location>
        <topology evidence="3">Multi-pass membrane protein</topology>
    </subcellularLocation>
    <subcellularLocation>
        <location evidence="1 18">Nucleus</location>
    </subcellularLocation>
</comment>
<evidence type="ECO:0000256" key="9">
    <source>
        <dbReference type="ARBA" id="ARBA00022824"/>
    </source>
</evidence>
<feature type="transmembrane region" description="Helical" evidence="21">
    <location>
        <begin position="223"/>
        <end position="256"/>
    </location>
</feature>
<accession>A0A5J5D5V3</accession>
<keyword evidence="6 21" id="KW-0812">Transmembrane</keyword>
<dbReference type="PROSITE" id="PS00657">
    <property type="entry name" value="FORK_HEAD_1"/>
    <property type="match status" value="1"/>
</dbReference>
<comment type="caution">
    <text evidence="24">The sequence shown here is derived from an EMBL/GenBank/DDBJ whole genome shotgun (WGS) entry which is preliminary data.</text>
</comment>
<evidence type="ECO:0000256" key="4">
    <source>
        <dbReference type="ARBA" id="ARBA00009727"/>
    </source>
</evidence>
<dbReference type="InterPro" id="IPR036388">
    <property type="entry name" value="WH-like_DNA-bd_sf"/>
</dbReference>
<keyword evidence="15" id="KW-0342">GTP-binding</keyword>
<dbReference type="SUPFAM" id="SSF52540">
    <property type="entry name" value="P-loop containing nucleoside triphosphate hydrolases"/>
    <property type="match status" value="1"/>
</dbReference>
<dbReference type="Pfam" id="PF00250">
    <property type="entry name" value="Forkhead"/>
    <property type="match status" value="1"/>
</dbReference>
<dbReference type="PRINTS" id="PR00053">
    <property type="entry name" value="FORKHEAD"/>
</dbReference>
<dbReference type="FunFam" id="1.20.58.420:FF:000001">
    <property type="entry name" value="Atlastin-1 isoform 1"/>
    <property type="match status" value="1"/>
</dbReference>
<dbReference type="Gene3D" id="3.40.50.300">
    <property type="entry name" value="P-loop containing nucleotide triphosphate hydrolases"/>
    <property type="match status" value="2"/>
</dbReference>
<keyword evidence="9" id="KW-0256">Endoplasmic reticulum</keyword>
<dbReference type="InterPro" id="IPR015894">
    <property type="entry name" value="Guanylate-bd_N"/>
</dbReference>
<dbReference type="SMART" id="SM00339">
    <property type="entry name" value="FH"/>
    <property type="match status" value="1"/>
</dbReference>
<dbReference type="GO" id="GO:0003924">
    <property type="term" value="F:GTPase activity"/>
    <property type="evidence" value="ECO:0007669"/>
    <property type="project" value="InterPro"/>
</dbReference>
<proteinExistence type="inferred from homology"/>
<feature type="transmembrane region" description="Helical" evidence="21">
    <location>
        <begin position="149"/>
        <end position="170"/>
    </location>
</feature>
<dbReference type="GO" id="GO:0043565">
    <property type="term" value="F:sequence-specific DNA binding"/>
    <property type="evidence" value="ECO:0007669"/>
    <property type="project" value="InterPro"/>
</dbReference>
<protein>
    <recommendedName>
        <fullName evidence="26">GB1/RHD3-type G domain-containing protein</fullName>
    </recommendedName>
</protein>
<evidence type="ECO:0000256" key="17">
    <source>
        <dbReference type="ARBA" id="ARBA00049117"/>
    </source>
</evidence>
<dbReference type="GO" id="GO:0005789">
    <property type="term" value="C:endoplasmic reticulum membrane"/>
    <property type="evidence" value="ECO:0007669"/>
    <property type="project" value="UniProtKB-SubCell"/>
</dbReference>
<reference evidence="24 25" key="1">
    <citation type="submission" date="2019-08" db="EMBL/GenBank/DDBJ databases">
        <title>A chromosome-level genome assembly, high-density linkage maps, and genome scans reveal the genomic architecture of hybrid incompatibilities underlying speciation via character displacement in darters (Percidae: Etheostominae).</title>
        <authorList>
            <person name="Moran R.L."/>
            <person name="Catchen J.M."/>
            <person name="Fuller R.C."/>
        </authorList>
    </citation>
    <scope>NUCLEOTIDE SEQUENCE [LARGE SCALE GENOMIC DNA]</scope>
    <source>
        <strain evidence="24">EspeVRDwgs_2016</strain>
        <tissue evidence="24">Muscle</tissue>
    </source>
</reference>
<feature type="transmembrane region" description="Helical" evidence="21">
    <location>
        <begin position="1091"/>
        <end position="1112"/>
    </location>
</feature>
<dbReference type="GO" id="GO:0005634">
    <property type="term" value="C:nucleus"/>
    <property type="evidence" value="ECO:0007669"/>
    <property type="project" value="UniProtKB-SubCell"/>
</dbReference>
<evidence type="ECO:0000313" key="24">
    <source>
        <dbReference type="EMBL" id="KAA8588809.1"/>
    </source>
</evidence>
<evidence type="ECO:0000256" key="6">
    <source>
        <dbReference type="ARBA" id="ARBA00022692"/>
    </source>
</evidence>
<dbReference type="SUPFAM" id="SSF48340">
    <property type="entry name" value="Interferon-induced guanylate-binding protein 1 (GBP1), C-terminal domain"/>
    <property type="match status" value="1"/>
</dbReference>
<dbReference type="InterPro" id="IPR027417">
    <property type="entry name" value="P-loop_NTPase"/>
</dbReference>
<keyword evidence="8" id="KW-0378">Hydrolase</keyword>
<evidence type="ECO:0000256" key="11">
    <source>
        <dbReference type="ARBA" id="ARBA00022927"/>
    </source>
</evidence>
<evidence type="ECO:0000256" key="1">
    <source>
        <dbReference type="ARBA" id="ARBA00004123"/>
    </source>
</evidence>
<dbReference type="GO" id="GO:0006888">
    <property type="term" value="P:endoplasmic reticulum to Golgi vesicle-mediated transport"/>
    <property type="evidence" value="ECO:0007669"/>
    <property type="project" value="InterPro"/>
</dbReference>
<feature type="domain" description="Fork-head" evidence="22">
    <location>
        <begin position="394"/>
        <end position="481"/>
    </location>
</feature>
<dbReference type="InterPro" id="IPR030456">
    <property type="entry name" value="TF_fork_head_CS_2"/>
</dbReference>
<evidence type="ECO:0000256" key="15">
    <source>
        <dbReference type="ARBA" id="ARBA00023134"/>
    </source>
</evidence>
<evidence type="ECO:0000256" key="2">
    <source>
        <dbReference type="ARBA" id="ARBA00004477"/>
    </source>
</evidence>
<dbReference type="InterPro" id="IPR018122">
    <property type="entry name" value="TF_fork_head_CS_1"/>
</dbReference>
<evidence type="ECO:0000256" key="14">
    <source>
        <dbReference type="ARBA" id="ARBA00023125"/>
    </source>
</evidence>
<keyword evidence="14 18" id="KW-0238">DNA-binding</keyword>
<comment type="similarity">
    <text evidence="19">Belongs to the TRAFAC class dynamin-like GTPase superfamily. GB1/RHD3 GTPase family.</text>
</comment>
<keyword evidence="10" id="KW-0460">Magnesium</keyword>
<dbReference type="Gene3D" id="1.20.58.420">
    <property type="entry name" value="AHSP"/>
    <property type="match status" value="1"/>
</dbReference>
<dbReference type="Pfam" id="PF03878">
    <property type="entry name" value="YIF1"/>
    <property type="match status" value="1"/>
</dbReference>
<dbReference type="Gene3D" id="1.10.10.10">
    <property type="entry name" value="Winged helix-like DNA-binding domain superfamily/Winged helix DNA-binding domain"/>
    <property type="match status" value="1"/>
</dbReference>
<comment type="catalytic activity">
    <reaction evidence="17">
        <text>GTP + H2O = GDP + phosphate + H(+)</text>
        <dbReference type="Rhea" id="RHEA:19669"/>
        <dbReference type="ChEBI" id="CHEBI:15377"/>
        <dbReference type="ChEBI" id="CHEBI:15378"/>
        <dbReference type="ChEBI" id="CHEBI:37565"/>
        <dbReference type="ChEBI" id="CHEBI:43474"/>
        <dbReference type="ChEBI" id="CHEBI:58189"/>
    </reaction>
    <physiologicalReaction direction="left-to-right" evidence="17">
        <dbReference type="Rhea" id="RHEA:19670"/>
    </physiologicalReaction>
</comment>
<keyword evidence="12 21" id="KW-1133">Transmembrane helix</keyword>
<dbReference type="InterPro" id="IPR005578">
    <property type="entry name" value="Yif1_fam"/>
</dbReference>
<dbReference type="CDD" id="cd01851">
    <property type="entry name" value="GBP"/>
    <property type="match status" value="1"/>
</dbReference>
<dbReference type="GO" id="GO:0005793">
    <property type="term" value="C:endoplasmic reticulum-Golgi intermediate compartment"/>
    <property type="evidence" value="ECO:0007669"/>
    <property type="project" value="TreeGrafter"/>
</dbReference>
<dbReference type="PANTHER" id="PTHR14083:SF2">
    <property type="entry name" value="PROTEIN YIF1A"/>
    <property type="match status" value="1"/>
</dbReference>
<dbReference type="PROSITE" id="PS50039">
    <property type="entry name" value="FORK_HEAD_3"/>
    <property type="match status" value="1"/>
</dbReference>
<evidence type="ECO:0000256" key="5">
    <source>
        <dbReference type="ARBA" id="ARBA00022448"/>
    </source>
</evidence>
<dbReference type="PROSITE" id="PS00658">
    <property type="entry name" value="FORK_HEAD_2"/>
    <property type="match status" value="1"/>
</dbReference>
<dbReference type="SUPFAM" id="SSF46785">
    <property type="entry name" value="Winged helix' DNA-binding domain"/>
    <property type="match status" value="1"/>
</dbReference>
<evidence type="ECO:0008006" key="26">
    <source>
        <dbReference type="Google" id="ProtNLM"/>
    </source>
</evidence>
<evidence type="ECO:0000256" key="10">
    <source>
        <dbReference type="ARBA" id="ARBA00022842"/>
    </source>
</evidence>
<dbReference type="PROSITE" id="PS51715">
    <property type="entry name" value="G_GB1_RHD3"/>
    <property type="match status" value="1"/>
</dbReference>
<dbReference type="GO" id="GO:0003700">
    <property type="term" value="F:DNA-binding transcription factor activity"/>
    <property type="evidence" value="ECO:0007669"/>
    <property type="project" value="InterPro"/>
</dbReference>
<evidence type="ECO:0000256" key="19">
    <source>
        <dbReference type="PROSITE-ProRule" id="PRU01052"/>
    </source>
</evidence>
<feature type="DNA-binding region" description="Fork-head" evidence="18">
    <location>
        <begin position="394"/>
        <end position="481"/>
    </location>
</feature>
<dbReference type="EMBL" id="VOFY01000010">
    <property type="protein sequence ID" value="KAA8588809.1"/>
    <property type="molecule type" value="Genomic_DNA"/>
</dbReference>
<dbReference type="InterPro" id="IPR003191">
    <property type="entry name" value="Guanylate-bd/ATL_C"/>
</dbReference>
<evidence type="ECO:0000259" key="22">
    <source>
        <dbReference type="PROSITE" id="PS50039"/>
    </source>
</evidence>
<keyword evidence="18" id="KW-0539">Nucleus</keyword>
<evidence type="ECO:0000256" key="20">
    <source>
        <dbReference type="SAM" id="MobiDB-lite"/>
    </source>
</evidence>
<evidence type="ECO:0000256" key="21">
    <source>
        <dbReference type="SAM" id="Phobius"/>
    </source>
</evidence>
<dbReference type="GO" id="GO:0005525">
    <property type="term" value="F:GTP binding"/>
    <property type="evidence" value="ECO:0007669"/>
    <property type="project" value="UniProtKB-KW"/>
</dbReference>
<dbReference type="GO" id="GO:0030134">
    <property type="term" value="C:COPII-coated ER to Golgi transport vesicle"/>
    <property type="evidence" value="ECO:0007669"/>
    <property type="project" value="TreeGrafter"/>
</dbReference>
<dbReference type="AlphaFoldDB" id="A0A5J5D5V3"/>
<dbReference type="Proteomes" id="UP000327493">
    <property type="component" value="Chromosome 10"/>
</dbReference>
<gene>
    <name evidence="24" type="ORF">FQN60_010154</name>
</gene>
<dbReference type="Pfam" id="PF02841">
    <property type="entry name" value="GBP_C"/>
    <property type="match status" value="1"/>
</dbReference>
<evidence type="ECO:0000259" key="23">
    <source>
        <dbReference type="PROSITE" id="PS51715"/>
    </source>
</evidence>
<evidence type="ECO:0000256" key="18">
    <source>
        <dbReference type="PROSITE-ProRule" id="PRU00089"/>
    </source>
</evidence>
<evidence type="ECO:0000256" key="13">
    <source>
        <dbReference type="ARBA" id="ARBA00023034"/>
    </source>
</evidence>
<organism evidence="24 25">
    <name type="scientific">Etheostoma spectabile</name>
    <name type="common">orangethroat darter</name>
    <dbReference type="NCBI Taxonomy" id="54343"/>
    <lineage>
        <taxon>Eukaryota</taxon>
        <taxon>Metazoa</taxon>
        <taxon>Chordata</taxon>
        <taxon>Craniata</taxon>
        <taxon>Vertebrata</taxon>
        <taxon>Euteleostomi</taxon>
        <taxon>Actinopterygii</taxon>
        <taxon>Neopterygii</taxon>
        <taxon>Teleostei</taxon>
        <taxon>Neoteleostei</taxon>
        <taxon>Acanthomorphata</taxon>
        <taxon>Eupercaria</taxon>
        <taxon>Perciformes</taxon>
        <taxon>Percoidei</taxon>
        <taxon>Percidae</taxon>
        <taxon>Etheostomatinae</taxon>
        <taxon>Etheostoma</taxon>
    </lineage>
</organism>
<dbReference type="InterPro" id="IPR030386">
    <property type="entry name" value="G_GB1_RHD3_dom"/>
</dbReference>
<keyword evidence="7" id="KW-0547">Nucleotide-binding</keyword>
<dbReference type="GO" id="GO:0015031">
    <property type="term" value="P:protein transport"/>
    <property type="evidence" value="ECO:0007669"/>
    <property type="project" value="UniProtKB-KW"/>
</dbReference>
<keyword evidence="11" id="KW-0653">Protein transport</keyword>
<evidence type="ECO:0000256" key="7">
    <source>
        <dbReference type="ARBA" id="ARBA00022741"/>
    </source>
</evidence>
<dbReference type="InterPro" id="IPR036390">
    <property type="entry name" value="WH_DNA-bd_sf"/>
</dbReference>
<keyword evidence="25" id="KW-1185">Reference proteome</keyword>
<sequence>MDLPHQGYRATKPRARAAPPTADSVLFDDTSSAAPAMNSQGYYTPGYNMAGPSNNMQGGAGPDLFADPMANAAMMYGSSLANQGKDMVNKEISRFMSVNKLKYFFAVDTRYVLKKLMILMFPYTHQDWEVRYHRDTPLTPRQDVNAPDLYIPTMAFITYILLAGMALGIQKRFSPEVLGLCASTALVWIIIEVLVMLLSLYLLTVHSDLSTFDLIAYSGYKYVGMIFTVLCGLLFGSDGYYVALAWSSCALMFFIVRSLKMKILPSLSPDSMVTGSRSLPFSSSPQQTCSNGRVSLPLSPISFPPSPTSLSPATGESNNSSSPFSHCTASQCFEGQNIQCLSPANITDQDDLTCLNWLHQRGNLLPLQPLPKMTPLPQLESSAPTQVLPSASSKPPYSFSSLIFMAIEDSPDRRLPVKDIYVWIVNNFPYYRTASGGWRNSVRHNLSLSKSFRRIQRDKSQSVGKGSLWCVCPEYRPVLLEVLRKTHSYHSTNINLLNKPALLEGAEFGVPAVCDSMEMSDPLSHTLLSTPSPQILTTDNSTFSENPPCPLTPDHEELVTMESVEYHQGEISEEMEKDPLSDSGYIELHYYQSHQYQYLVLPGDTELDLETVEILQLDAEAQEAAGSLLDLAAPPCPLSSWEKGRPPQRAATMKFIQAAKMNSVLDSMFTGTGTRMGTKPGPVQIVTVCKEEHSFALDTEALARILLAPEVRDKHVVVLSVAGAFRKGKSFLLDFMLRYMYRKDDENWLGEDDEPLTGFSWRGGSEPETTGIQLWSEVFLIKKSDGTEVAVVLMDTQGAFDNQSTVKDCATIFALSTMTSSIQIYNLSQNIQEDDLQQLQLFTEYGRLAMDEIFLKPFQVNESQHEELQTVRDHIHSCFTSISCFLLPHPGLKVATSPVFKGQLNVVAPEFKEELKSLIPKLLHPNRLAEKEINGNKVTCRGLLEFFKAYIKIYQGEDLPQPKTMLMATAEANNLAAVATAKDQYHKNMEKVCGGDLPYVAPDSLEEKHHFYSREALHNFSSTKKMGGQEFCHRYQAQLEKELEEMWHSLSKHNASKNLFSAFRTPAVLFVLVCFLYVLSGVLLFVGLATFALVCDCTLGVVMMSMLTWAFIRYSGRYRTVGGAIDQAAGVVLEQATVVLNKSRGTGTSSLKKSS</sequence>
<dbReference type="FunFam" id="3.40.50.300:FF:004549">
    <property type="entry name" value="Atlastin GTPase 3"/>
    <property type="match status" value="1"/>
</dbReference>
<name>A0A5J5D5V3_9PERO</name>
<dbReference type="InterPro" id="IPR001766">
    <property type="entry name" value="Fork_head_dom"/>
</dbReference>
<feature type="domain" description="GB1/RHD3-type G" evidence="23">
    <location>
        <begin position="713"/>
        <end position="927"/>
    </location>
</feature>